<comment type="caution">
    <text evidence="2">The sequence shown here is derived from an EMBL/GenBank/DDBJ whole genome shotgun (WGS) entry which is preliminary data.</text>
</comment>
<organism evidence="2 3">
    <name type="scientific">Hymenoscyphus fraxineus</name>
    <dbReference type="NCBI Taxonomy" id="746836"/>
    <lineage>
        <taxon>Eukaryota</taxon>
        <taxon>Fungi</taxon>
        <taxon>Dikarya</taxon>
        <taxon>Ascomycota</taxon>
        <taxon>Pezizomycotina</taxon>
        <taxon>Leotiomycetes</taxon>
        <taxon>Helotiales</taxon>
        <taxon>Helotiaceae</taxon>
        <taxon>Hymenoscyphus</taxon>
    </lineage>
</organism>
<dbReference type="OrthoDB" id="10367382at2759"/>
<name>A0A9N9PGT3_9HELO</name>
<sequence length="195" mass="21466">MRQRLWLAVCRAASNENGAKSNYVIRGRLEDLPHFPSPALPFVHPHPTAINALFGTGDTSFRTCDGNGSKPSADIIYNLDSKDAAIPRGPRKITRVQRASGPPPPPSAPVVMTVFLLFGVFAEPTSIRSNNAWISHKRNTKRFSSSATWRRRSKETSRVSTVLLILLFITFMKQITRISESSPVLLLGRSGPISA</sequence>
<evidence type="ECO:0000313" key="2">
    <source>
        <dbReference type="EMBL" id="CAG8952174.1"/>
    </source>
</evidence>
<evidence type="ECO:0000256" key="1">
    <source>
        <dbReference type="SAM" id="Phobius"/>
    </source>
</evidence>
<dbReference type="Proteomes" id="UP000696280">
    <property type="component" value="Unassembled WGS sequence"/>
</dbReference>
<keyword evidence="3" id="KW-1185">Reference proteome</keyword>
<keyword evidence="1" id="KW-0472">Membrane</keyword>
<evidence type="ECO:0000313" key="3">
    <source>
        <dbReference type="Proteomes" id="UP000696280"/>
    </source>
</evidence>
<protein>
    <submittedName>
        <fullName evidence="2">Uncharacterized protein</fullName>
    </submittedName>
</protein>
<dbReference type="AlphaFoldDB" id="A0A9N9PGT3"/>
<gene>
    <name evidence="2" type="ORF">HYFRA_00000913</name>
</gene>
<dbReference type="EMBL" id="CAJVRL010000045">
    <property type="protein sequence ID" value="CAG8952174.1"/>
    <property type="molecule type" value="Genomic_DNA"/>
</dbReference>
<feature type="transmembrane region" description="Helical" evidence="1">
    <location>
        <begin position="159"/>
        <end position="176"/>
    </location>
</feature>
<keyword evidence="1" id="KW-0812">Transmembrane</keyword>
<reference evidence="2" key="1">
    <citation type="submission" date="2021-07" db="EMBL/GenBank/DDBJ databases">
        <authorList>
            <person name="Durling M."/>
        </authorList>
    </citation>
    <scope>NUCLEOTIDE SEQUENCE</scope>
</reference>
<proteinExistence type="predicted"/>
<keyword evidence="1" id="KW-1133">Transmembrane helix</keyword>
<accession>A0A9N9PGT3</accession>